<keyword evidence="7 9" id="KW-0560">Oxidoreductase</keyword>
<dbReference type="InterPro" id="IPR050771">
    <property type="entry name" value="Alpha-ketoacid_DH_E1_comp"/>
</dbReference>
<evidence type="ECO:0000256" key="1">
    <source>
        <dbReference type="ARBA" id="ARBA00001964"/>
    </source>
</evidence>
<keyword evidence="4" id="KW-0479">Metal-binding</keyword>
<comment type="catalytic activity">
    <reaction evidence="9">
        <text>N(6)-[(R)-lipoyl]-L-lysyl-[protein] + 3-methyl-2-oxobutanoate + H(+) = N(6)-[(R)-S(8)-2-methylpropanoyldihydrolipoyl]-L-lysyl-[protein] + CO2</text>
        <dbReference type="Rhea" id="RHEA:13457"/>
        <dbReference type="Rhea" id="RHEA-COMP:10474"/>
        <dbReference type="Rhea" id="RHEA-COMP:10497"/>
        <dbReference type="ChEBI" id="CHEBI:11851"/>
        <dbReference type="ChEBI" id="CHEBI:15378"/>
        <dbReference type="ChEBI" id="CHEBI:16526"/>
        <dbReference type="ChEBI" id="CHEBI:83099"/>
        <dbReference type="ChEBI" id="CHEBI:83142"/>
        <dbReference type="EC" id="1.2.4.4"/>
    </reaction>
</comment>
<name>A0A6G1SA04_9ACAR</name>
<protein>
    <recommendedName>
        <fullName evidence="9">2-oxoisovalerate dehydrogenase subunit alpha</fullName>
        <ecNumber evidence="9">1.2.4.4</ecNumber>
    </recommendedName>
    <alternativeName>
        <fullName evidence="9">Branched-chain alpha-keto acid dehydrogenase E1 component alpha chain</fullName>
    </alternativeName>
</protein>
<dbReference type="GO" id="GO:0005759">
    <property type="term" value="C:mitochondrial matrix"/>
    <property type="evidence" value="ECO:0007669"/>
    <property type="project" value="UniProtKB-SubCell"/>
</dbReference>
<accession>A0A6G1SA04</accession>
<reference evidence="11" key="1">
    <citation type="submission" date="2018-10" db="EMBL/GenBank/DDBJ databases">
        <title>Transcriptome assembly of Aceria tosichella (Wheat curl mite) Type 2.</title>
        <authorList>
            <person name="Scully E.D."/>
            <person name="Geib S.M."/>
            <person name="Palmer N.A."/>
            <person name="Gupta A.K."/>
            <person name="Sarath G."/>
            <person name="Tatineni S."/>
        </authorList>
    </citation>
    <scope>NUCLEOTIDE SEQUENCE</scope>
    <source>
        <strain evidence="11">LincolnNE</strain>
    </source>
</reference>
<evidence type="ECO:0000259" key="10">
    <source>
        <dbReference type="Pfam" id="PF00676"/>
    </source>
</evidence>
<comment type="subcellular location">
    <subcellularLocation>
        <location evidence="2">Mitochondrion matrix</location>
    </subcellularLocation>
</comment>
<comment type="function">
    <text evidence="9">The branched-chain alpha-keto dehydrogenase complex catalyzes the overall conversion of alpha-keto acids to acyl-CoA and CO(2). It contains multiple copies of three enzymatic components: branched-chain alpha-keto acid decarboxylase (E1), lipoamide acyltransferase (E2) and lipoamide dehydrogenase (E3).</text>
</comment>
<dbReference type="CDD" id="cd02000">
    <property type="entry name" value="TPP_E1_PDC_ADC_BCADC"/>
    <property type="match status" value="1"/>
</dbReference>
<dbReference type="GO" id="GO:0046872">
    <property type="term" value="F:metal ion binding"/>
    <property type="evidence" value="ECO:0007669"/>
    <property type="project" value="UniProtKB-KW"/>
</dbReference>
<evidence type="ECO:0000256" key="8">
    <source>
        <dbReference type="ARBA" id="ARBA00023128"/>
    </source>
</evidence>
<dbReference type="Pfam" id="PF00676">
    <property type="entry name" value="E1_dh"/>
    <property type="match status" value="1"/>
</dbReference>
<dbReference type="PANTHER" id="PTHR43380:SF1">
    <property type="entry name" value="2-OXOISOVALERATE DEHYDROGENASE SUBUNIT ALPHA, MITOCHONDRIAL"/>
    <property type="match status" value="1"/>
</dbReference>
<evidence type="ECO:0000256" key="9">
    <source>
        <dbReference type="RuleBase" id="RU365014"/>
    </source>
</evidence>
<sequence>MASRIFASISRLSSNGCITVNIIKSGHKLGLQFDTISVANNTRALSTSGRVFQEPQKDHHHHVNERHHNEAHHHLPNQCAPISSQLNFIEPSSIPRVPAYRVLNPDGSLNDDLDPTLTDDKIVSMYEQMVQLNAFDKIMFDSQRQGRISFYMTNFGEEAVAFGSAAALDGRDWIFAQYREAGILLQRGMPLKLMLAQCYGNKEDLGKGRQMPIHYGNRSLNFAPISSPLTVQLPQAAGTAYALKQRGEGQIVVTYFGEGAASEGDAHAAMNFAATLDCPIIFFCRNNGYAISTPTNEQYASDGIVNRGLGYGMSSVRVDGNDLFAVYAVTRRARHLCQHESRPCLIEAMTYRVGHHSTSDDSSAYRSADEVRQWEQEVGPLKRVYNYLCAQGLWSEERQTACLKEARANVIEALNWAESIKKLPVSSMFDDVYDELPDSLRRQRDELKEHLEKYGKHYPLAEHEGI</sequence>
<organism evidence="11">
    <name type="scientific">Aceria tosichella</name>
    <name type="common">wheat curl mite</name>
    <dbReference type="NCBI Taxonomy" id="561515"/>
    <lineage>
        <taxon>Eukaryota</taxon>
        <taxon>Metazoa</taxon>
        <taxon>Ecdysozoa</taxon>
        <taxon>Arthropoda</taxon>
        <taxon>Chelicerata</taxon>
        <taxon>Arachnida</taxon>
        <taxon>Acari</taxon>
        <taxon>Acariformes</taxon>
        <taxon>Trombidiformes</taxon>
        <taxon>Prostigmata</taxon>
        <taxon>Eupodina</taxon>
        <taxon>Eriophyoidea</taxon>
        <taxon>Eriophyidae</taxon>
        <taxon>Eriophyinae</taxon>
        <taxon>Aceriini</taxon>
        <taxon>Aceria</taxon>
    </lineage>
</organism>
<feature type="domain" description="Dehydrogenase E1 component" evidence="10">
    <location>
        <begin position="127"/>
        <end position="424"/>
    </location>
</feature>
<dbReference type="PANTHER" id="PTHR43380">
    <property type="entry name" value="2-OXOISOVALERATE DEHYDROGENASE SUBUNIT ALPHA, MITOCHONDRIAL"/>
    <property type="match status" value="1"/>
</dbReference>
<dbReference type="GO" id="GO:0009083">
    <property type="term" value="P:branched-chain amino acid catabolic process"/>
    <property type="evidence" value="ECO:0007669"/>
    <property type="project" value="TreeGrafter"/>
</dbReference>
<evidence type="ECO:0000256" key="3">
    <source>
        <dbReference type="ARBA" id="ARBA00008646"/>
    </source>
</evidence>
<keyword evidence="6" id="KW-0630">Potassium</keyword>
<keyword evidence="5" id="KW-0809">Transit peptide</keyword>
<evidence type="ECO:0000313" key="11">
    <source>
        <dbReference type="EMBL" id="MDE47199.1"/>
    </source>
</evidence>
<evidence type="ECO:0000256" key="6">
    <source>
        <dbReference type="ARBA" id="ARBA00022958"/>
    </source>
</evidence>
<dbReference type="SUPFAM" id="SSF52518">
    <property type="entry name" value="Thiamin diphosphate-binding fold (THDP-binding)"/>
    <property type="match status" value="1"/>
</dbReference>
<dbReference type="EMBL" id="GGYP01002428">
    <property type="protein sequence ID" value="MDE47199.1"/>
    <property type="molecule type" value="Transcribed_RNA"/>
</dbReference>
<comment type="similarity">
    <text evidence="3 9">Belongs to the BCKDHA family.</text>
</comment>
<dbReference type="InterPro" id="IPR001017">
    <property type="entry name" value="DH_E1"/>
</dbReference>
<dbReference type="AlphaFoldDB" id="A0A6G1SA04"/>
<keyword evidence="8" id="KW-0496">Mitochondrion</keyword>
<proteinExistence type="inferred from homology"/>
<comment type="cofactor">
    <cofactor evidence="1 9">
        <name>thiamine diphosphate</name>
        <dbReference type="ChEBI" id="CHEBI:58937"/>
    </cofactor>
</comment>
<gene>
    <name evidence="11" type="primary">BCKDHA</name>
    <name evidence="11" type="ORF">g.19283</name>
</gene>
<dbReference type="EC" id="1.2.4.4" evidence="9"/>
<evidence type="ECO:0000256" key="7">
    <source>
        <dbReference type="ARBA" id="ARBA00023002"/>
    </source>
</evidence>
<evidence type="ECO:0000256" key="5">
    <source>
        <dbReference type="ARBA" id="ARBA00022946"/>
    </source>
</evidence>
<dbReference type="GO" id="GO:0003863">
    <property type="term" value="F:branched-chain 2-oxo acid dehydrogenase activity"/>
    <property type="evidence" value="ECO:0007669"/>
    <property type="project" value="UniProtKB-EC"/>
</dbReference>
<keyword evidence="9" id="KW-0786">Thiamine pyrophosphate</keyword>
<dbReference type="FunFam" id="3.40.50.970:FF:000015">
    <property type="entry name" value="2-oxoisovalerate dehydrogenase subunit alpha"/>
    <property type="match status" value="1"/>
</dbReference>
<dbReference type="Gene3D" id="3.40.50.970">
    <property type="match status" value="1"/>
</dbReference>
<evidence type="ECO:0000256" key="4">
    <source>
        <dbReference type="ARBA" id="ARBA00022723"/>
    </source>
</evidence>
<evidence type="ECO:0000256" key="2">
    <source>
        <dbReference type="ARBA" id="ARBA00004305"/>
    </source>
</evidence>
<dbReference type="InterPro" id="IPR029061">
    <property type="entry name" value="THDP-binding"/>
</dbReference>